<evidence type="ECO:0000313" key="8">
    <source>
        <dbReference type="EMBL" id="MBO2446746.1"/>
    </source>
</evidence>
<evidence type="ECO:0000313" key="9">
    <source>
        <dbReference type="Proteomes" id="UP000669179"/>
    </source>
</evidence>
<evidence type="ECO:0000256" key="5">
    <source>
        <dbReference type="SAM" id="Phobius"/>
    </source>
</evidence>
<evidence type="ECO:0000259" key="7">
    <source>
        <dbReference type="Pfam" id="PF13632"/>
    </source>
</evidence>
<keyword evidence="4" id="KW-0808">Transferase</keyword>
<feature type="domain" description="Glycosyltransferase 2-like" evidence="6">
    <location>
        <begin position="6"/>
        <end position="153"/>
    </location>
</feature>
<keyword evidence="5" id="KW-0812">Transmembrane</keyword>
<comment type="caution">
    <text evidence="8">The sequence shown here is derived from an EMBL/GenBank/DDBJ whole genome shotgun (WGS) entry which is preliminary data.</text>
</comment>
<evidence type="ECO:0000256" key="4">
    <source>
        <dbReference type="ARBA" id="ARBA00022679"/>
    </source>
</evidence>
<dbReference type="CDD" id="cd00761">
    <property type="entry name" value="Glyco_tranf_GTA_type"/>
    <property type="match status" value="1"/>
</dbReference>
<keyword evidence="9" id="KW-1185">Reference proteome</keyword>
<protein>
    <submittedName>
        <fullName evidence="8">Glycosyltransferase</fullName>
    </submittedName>
</protein>
<name>A0A939PDZ0_9ACTN</name>
<accession>A0A939PDZ0</accession>
<sequence>MAASLTVVICSLNGADRIDRPLNALDAQTARGELEIIVVDDGSSDGVGDVARARGLPVIAHEANQGLSAARNTGMRAATTPLVAFIDDDCEPTPDWAELLIGAYEDGVTGVGGPVVPITGTGFMSRYVERNNRHEPLELELTTSQALPYRLYLYLRNQWTTPQPKPRRDVYSFTGGNMSFRREELLEVGGFDERFRFGSEEEDLTRRLRRAGHDRMVFVPEAWITHRFEPTLRNVLRRSLQYGRGNALQYSKWPGVRPTLFPWPVLTFLLLAASLLLWPLVVVAVLLPLLLYPRGLKNATLGGAPEAFVDPFLQLTQEAYENVGFVRGALAFRGMEREPEPVRAGHPA</sequence>
<comment type="pathway">
    <text evidence="1">Cell wall biogenesis; cell wall polysaccharide biosynthesis.</text>
</comment>
<dbReference type="SUPFAM" id="SSF53448">
    <property type="entry name" value="Nucleotide-diphospho-sugar transferases"/>
    <property type="match status" value="1"/>
</dbReference>
<dbReference type="InterPro" id="IPR029044">
    <property type="entry name" value="Nucleotide-diphossugar_trans"/>
</dbReference>
<keyword evidence="5" id="KW-0472">Membrane</keyword>
<keyword evidence="5" id="KW-1133">Transmembrane helix</keyword>
<organism evidence="8 9">
    <name type="scientific">Actinomadura barringtoniae</name>
    <dbReference type="NCBI Taxonomy" id="1427535"/>
    <lineage>
        <taxon>Bacteria</taxon>
        <taxon>Bacillati</taxon>
        <taxon>Actinomycetota</taxon>
        <taxon>Actinomycetes</taxon>
        <taxon>Streptosporangiales</taxon>
        <taxon>Thermomonosporaceae</taxon>
        <taxon>Actinomadura</taxon>
    </lineage>
</organism>
<dbReference type="PANTHER" id="PTHR43179">
    <property type="entry name" value="RHAMNOSYLTRANSFERASE WBBL"/>
    <property type="match status" value="1"/>
</dbReference>
<dbReference type="AlphaFoldDB" id="A0A939PDZ0"/>
<dbReference type="Pfam" id="PF00535">
    <property type="entry name" value="Glycos_transf_2"/>
    <property type="match status" value="1"/>
</dbReference>
<dbReference type="InterPro" id="IPR001173">
    <property type="entry name" value="Glyco_trans_2-like"/>
</dbReference>
<dbReference type="EMBL" id="JAGEOJ010000002">
    <property type="protein sequence ID" value="MBO2446746.1"/>
    <property type="molecule type" value="Genomic_DNA"/>
</dbReference>
<evidence type="ECO:0000256" key="2">
    <source>
        <dbReference type="ARBA" id="ARBA00006739"/>
    </source>
</evidence>
<evidence type="ECO:0000256" key="1">
    <source>
        <dbReference type="ARBA" id="ARBA00004776"/>
    </source>
</evidence>
<gene>
    <name evidence="8" type="ORF">J4573_06565</name>
</gene>
<feature type="transmembrane region" description="Helical" evidence="5">
    <location>
        <begin position="261"/>
        <end position="291"/>
    </location>
</feature>
<keyword evidence="3" id="KW-0328">Glycosyltransferase</keyword>
<dbReference type="Proteomes" id="UP000669179">
    <property type="component" value="Unassembled WGS sequence"/>
</dbReference>
<evidence type="ECO:0000259" key="6">
    <source>
        <dbReference type="Pfam" id="PF00535"/>
    </source>
</evidence>
<dbReference type="Pfam" id="PF13632">
    <property type="entry name" value="Glyco_trans_2_3"/>
    <property type="match status" value="1"/>
</dbReference>
<proteinExistence type="inferred from homology"/>
<reference evidence="8" key="1">
    <citation type="submission" date="2021-03" db="EMBL/GenBank/DDBJ databases">
        <authorList>
            <person name="Kanchanasin P."/>
            <person name="Saeng-In P."/>
            <person name="Phongsopitanun W."/>
            <person name="Yuki M."/>
            <person name="Kudo T."/>
            <person name="Ohkuma M."/>
            <person name="Tanasupawat S."/>
        </authorList>
    </citation>
    <scope>NUCLEOTIDE SEQUENCE</scope>
    <source>
        <strain evidence="8">GKU 128</strain>
    </source>
</reference>
<dbReference type="RefSeq" id="WP_208254326.1">
    <property type="nucleotide sequence ID" value="NZ_JAGEOJ010000002.1"/>
</dbReference>
<feature type="domain" description="Glycosyltransferase 2-like" evidence="7">
    <location>
        <begin position="168"/>
        <end position="288"/>
    </location>
</feature>
<dbReference type="GO" id="GO:0016757">
    <property type="term" value="F:glycosyltransferase activity"/>
    <property type="evidence" value="ECO:0007669"/>
    <property type="project" value="UniProtKB-KW"/>
</dbReference>
<evidence type="ECO:0000256" key="3">
    <source>
        <dbReference type="ARBA" id="ARBA00022676"/>
    </source>
</evidence>
<dbReference type="PANTHER" id="PTHR43179:SF12">
    <property type="entry name" value="GALACTOFURANOSYLTRANSFERASE GLFT2"/>
    <property type="match status" value="1"/>
</dbReference>
<comment type="similarity">
    <text evidence="2">Belongs to the glycosyltransferase 2 family.</text>
</comment>
<dbReference type="Gene3D" id="3.90.550.10">
    <property type="entry name" value="Spore Coat Polysaccharide Biosynthesis Protein SpsA, Chain A"/>
    <property type="match status" value="1"/>
</dbReference>